<dbReference type="Proteomes" id="UP000887579">
    <property type="component" value="Unplaced"/>
</dbReference>
<reference evidence="2" key="1">
    <citation type="submission" date="2022-11" db="UniProtKB">
        <authorList>
            <consortium name="WormBaseParasite"/>
        </authorList>
    </citation>
    <scope>IDENTIFICATION</scope>
</reference>
<sequence length="629" mass="73210">MPPTAPSKSCTETITKLDQALLFKILDALEGTKTIVWDRFLMTEFNSTVSYQLLKEHNVVSHVCPVINPIVKKTDHILYIIPPYLHSTKELIESHLKKIPETTVSYQLLKEHNVVSHVCPVINPIVKKTDHILYIIPPYLHSTKELIESHLKKIPETDRRKHRIYYVPEVSYVHREELVSAIPWIDKHIFNLPMRWFPTDHSQFISMNLPSLPPVMLIYEDWNELYKCAKGLRQLESQMENPPKIIFKGKWSTTVAQILEQLRKTPSEEHVIEAPNVDEIIIIDRWLDLATPLMMQQTFSGVADEIYGIDIQSKIKFETQNFYKGSKVPKSLQEKPQFDFYLNDEIYPELCDNHMMDVSGKIQYFVRECKEEELKYKSVESVAQISECVNSLPRVIKKREATTSYLQMTTLFMNDMSQAERIDYRKCEEDILENKFEDKLIPYIETCILNAEPLLKVLRLISLQSQICNGLKLVTLQAYRKSIVQGYGIEILAWFLRLEMAGLIRCSDKSEKMSTYLPVDFINLKKRFKLFSTEPPQLGDIARYFNGYVPLLIRILEEGEQADFTNWDFIEPSKNVPIKKKLQKDRLLFVVGGITRAEMGIIKERFPDMKYCCTTATITGNQLIEGLRE</sequence>
<proteinExistence type="predicted"/>
<organism evidence="1 2">
    <name type="scientific">Panagrolaimus sp. ES5</name>
    <dbReference type="NCBI Taxonomy" id="591445"/>
    <lineage>
        <taxon>Eukaryota</taxon>
        <taxon>Metazoa</taxon>
        <taxon>Ecdysozoa</taxon>
        <taxon>Nematoda</taxon>
        <taxon>Chromadorea</taxon>
        <taxon>Rhabditida</taxon>
        <taxon>Tylenchina</taxon>
        <taxon>Panagrolaimomorpha</taxon>
        <taxon>Panagrolaimoidea</taxon>
        <taxon>Panagrolaimidae</taxon>
        <taxon>Panagrolaimus</taxon>
    </lineage>
</organism>
<protein>
    <submittedName>
        <fullName evidence="2">Sec1 family protein</fullName>
    </submittedName>
</protein>
<dbReference type="WBParaSite" id="ES5_v2.g19476.t1">
    <property type="protein sequence ID" value="ES5_v2.g19476.t1"/>
    <property type="gene ID" value="ES5_v2.g19476"/>
</dbReference>
<name>A0AC34FQ50_9BILA</name>
<evidence type="ECO:0000313" key="1">
    <source>
        <dbReference type="Proteomes" id="UP000887579"/>
    </source>
</evidence>
<accession>A0AC34FQ50</accession>
<evidence type="ECO:0000313" key="2">
    <source>
        <dbReference type="WBParaSite" id="ES5_v2.g19476.t1"/>
    </source>
</evidence>